<keyword evidence="3" id="KW-1185">Reference proteome</keyword>
<gene>
    <name evidence="2" type="ORF">J5N97_020616</name>
</gene>
<evidence type="ECO:0000313" key="3">
    <source>
        <dbReference type="Proteomes" id="UP001085076"/>
    </source>
</evidence>
<organism evidence="2 3">
    <name type="scientific">Dioscorea zingiberensis</name>
    <dbReference type="NCBI Taxonomy" id="325984"/>
    <lineage>
        <taxon>Eukaryota</taxon>
        <taxon>Viridiplantae</taxon>
        <taxon>Streptophyta</taxon>
        <taxon>Embryophyta</taxon>
        <taxon>Tracheophyta</taxon>
        <taxon>Spermatophyta</taxon>
        <taxon>Magnoliopsida</taxon>
        <taxon>Liliopsida</taxon>
        <taxon>Dioscoreales</taxon>
        <taxon>Dioscoreaceae</taxon>
        <taxon>Dioscorea</taxon>
    </lineage>
</organism>
<feature type="region of interest" description="Disordered" evidence="1">
    <location>
        <begin position="45"/>
        <end position="92"/>
    </location>
</feature>
<reference evidence="2" key="1">
    <citation type="submission" date="2021-03" db="EMBL/GenBank/DDBJ databases">
        <authorList>
            <person name="Li Z."/>
            <person name="Yang C."/>
        </authorList>
    </citation>
    <scope>NUCLEOTIDE SEQUENCE</scope>
    <source>
        <strain evidence="2">Dzin_1.0</strain>
        <tissue evidence="2">Leaf</tissue>
    </source>
</reference>
<dbReference type="AlphaFoldDB" id="A0A9D5CHE1"/>
<accession>A0A9D5CHE1</accession>
<reference evidence="2" key="2">
    <citation type="journal article" date="2022" name="Hortic Res">
        <title>The genome of Dioscorea zingiberensis sheds light on the biosynthesis, origin and evolution of the medicinally important diosgenin saponins.</title>
        <authorList>
            <person name="Li Y."/>
            <person name="Tan C."/>
            <person name="Li Z."/>
            <person name="Guo J."/>
            <person name="Li S."/>
            <person name="Chen X."/>
            <person name="Wang C."/>
            <person name="Dai X."/>
            <person name="Yang H."/>
            <person name="Song W."/>
            <person name="Hou L."/>
            <person name="Xu J."/>
            <person name="Tong Z."/>
            <person name="Xu A."/>
            <person name="Yuan X."/>
            <person name="Wang W."/>
            <person name="Yang Q."/>
            <person name="Chen L."/>
            <person name="Sun Z."/>
            <person name="Wang K."/>
            <person name="Pan B."/>
            <person name="Chen J."/>
            <person name="Bao Y."/>
            <person name="Liu F."/>
            <person name="Qi X."/>
            <person name="Gang D.R."/>
            <person name="Wen J."/>
            <person name="Li J."/>
        </authorList>
    </citation>
    <scope>NUCLEOTIDE SEQUENCE</scope>
    <source>
        <strain evidence="2">Dzin_1.0</strain>
    </source>
</reference>
<dbReference type="Proteomes" id="UP001085076">
    <property type="component" value="Miscellaneous, Linkage group lg05"/>
</dbReference>
<sequence>MGRLEHWLGGYEEVDKEEVASPQLWEKSGSPYGVTAKQMMMRVETAAKEKNGEKNEKMSHTRNSQVEPIKLAFHQSHTQGQNEPNEKKNEESINIVVLHQTSYFC</sequence>
<feature type="compositionally biased region" description="Basic and acidic residues" evidence="1">
    <location>
        <begin position="45"/>
        <end position="59"/>
    </location>
</feature>
<comment type="caution">
    <text evidence="2">The sequence shown here is derived from an EMBL/GenBank/DDBJ whole genome shotgun (WGS) entry which is preliminary data.</text>
</comment>
<evidence type="ECO:0000256" key="1">
    <source>
        <dbReference type="SAM" id="MobiDB-lite"/>
    </source>
</evidence>
<dbReference type="EMBL" id="JAGGNH010000005">
    <property type="protein sequence ID" value="KAJ0972657.1"/>
    <property type="molecule type" value="Genomic_DNA"/>
</dbReference>
<protein>
    <submittedName>
        <fullName evidence="2">Uncharacterized protein</fullName>
    </submittedName>
</protein>
<name>A0A9D5CHE1_9LILI</name>
<proteinExistence type="predicted"/>
<evidence type="ECO:0000313" key="2">
    <source>
        <dbReference type="EMBL" id="KAJ0972657.1"/>
    </source>
</evidence>